<comment type="caution">
    <text evidence="1">The sequence shown here is derived from an EMBL/GenBank/DDBJ whole genome shotgun (WGS) entry which is preliminary data.</text>
</comment>
<dbReference type="EMBL" id="DMAN01000453">
    <property type="protein sequence ID" value="HAE29423.1"/>
    <property type="molecule type" value="Genomic_DNA"/>
</dbReference>
<evidence type="ECO:0000313" key="1">
    <source>
        <dbReference type="EMBL" id="HAE29423.1"/>
    </source>
</evidence>
<dbReference type="Pfam" id="PF07386">
    <property type="entry name" value="DUF1499"/>
    <property type="match status" value="1"/>
</dbReference>
<proteinExistence type="predicted"/>
<organism evidence="1 2">
    <name type="scientific">Hyphomonas adhaerens</name>
    <dbReference type="NCBI Taxonomy" id="81029"/>
    <lineage>
        <taxon>Bacteria</taxon>
        <taxon>Pseudomonadati</taxon>
        <taxon>Pseudomonadota</taxon>
        <taxon>Alphaproteobacteria</taxon>
        <taxon>Hyphomonadales</taxon>
        <taxon>Hyphomonadaceae</taxon>
        <taxon>Hyphomonas</taxon>
    </lineage>
</organism>
<evidence type="ECO:0008006" key="3">
    <source>
        <dbReference type="Google" id="ProtNLM"/>
    </source>
</evidence>
<accession>A0A3B9H406</accession>
<dbReference type="InterPro" id="IPR010865">
    <property type="entry name" value="DUF1499"/>
</dbReference>
<dbReference type="AlphaFoldDB" id="A0A3B9H406"/>
<protein>
    <recommendedName>
        <fullName evidence="3">DUF1499 domain-containing protein</fullName>
    </recommendedName>
</protein>
<gene>
    <name evidence="1" type="ORF">DCG58_19875</name>
</gene>
<reference evidence="1 2" key="1">
    <citation type="journal article" date="2018" name="Nat. Biotechnol.">
        <title>A standardized bacterial taxonomy based on genome phylogeny substantially revises the tree of life.</title>
        <authorList>
            <person name="Parks D.H."/>
            <person name="Chuvochina M."/>
            <person name="Waite D.W."/>
            <person name="Rinke C."/>
            <person name="Skarshewski A."/>
            <person name="Chaumeil P.A."/>
            <person name="Hugenholtz P."/>
        </authorList>
    </citation>
    <scope>NUCLEOTIDE SEQUENCE [LARGE SCALE GENOMIC DNA]</scope>
    <source>
        <strain evidence="1">UBA8733</strain>
    </source>
</reference>
<dbReference type="Proteomes" id="UP000259610">
    <property type="component" value="Unassembled WGS sequence"/>
</dbReference>
<sequence>MRSGLAWPPYRQQDTGGHAMIRSILACATLLLCAACASAPKPAGSWISFATLEPGLPTNRYLACNPSICEAAGNTGDALVFASAATDVAAALVRLQPDAEQRTLPNGDIQLRYVAVTPIARFRDDVDVLIRPTGPDTSQVAVYSRSRIGLSDLGKNKSRVEALAKQLDAELAG</sequence>
<name>A0A3B9H406_9PROT</name>
<evidence type="ECO:0000313" key="2">
    <source>
        <dbReference type="Proteomes" id="UP000259610"/>
    </source>
</evidence>